<dbReference type="AlphaFoldDB" id="A0A979FSX4"/>
<protein>
    <submittedName>
        <fullName evidence="5">Uncharacterized protein LOC125178846</fullName>
    </submittedName>
</protein>
<keyword evidence="4" id="KW-1185">Reference proteome</keyword>
<gene>
    <name evidence="5" type="primary">LOC125178846</name>
</gene>
<feature type="domain" description="DZIP3-like HEPN" evidence="3">
    <location>
        <begin position="191"/>
        <end position="281"/>
    </location>
</feature>
<dbReference type="InterPro" id="IPR027417">
    <property type="entry name" value="P-loop_NTPase"/>
</dbReference>
<accession>A0A979FSX4</accession>
<evidence type="ECO:0000313" key="5">
    <source>
        <dbReference type="RefSeq" id="XP_047739526.1"/>
    </source>
</evidence>
<organism evidence="4 5">
    <name type="scientific">Hyalella azteca</name>
    <name type="common">Amphipod</name>
    <dbReference type="NCBI Taxonomy" id="294128"/>
    <lineage>
        <taxon>Eukaryota</taxon>
        <taxon>Metazoa</taxon>
        <taxon>Ecdysozoa</taxon>
        <taxon>Arthropoda</taxon>
        <taxon>Crustacea</taxon>
        <taxon>Multicrustacea</taxon>
        <taxon>Malacostraca</taxon>
        <taxon>Eumalacostraca</taxon>
        <taxon>Peracarida</taxon>
        <taxon>Amphipoda</taxon>
        <taxon>Senticaudata</taxon>
        <taxon>Talitrida</taxon>
        <taxon>Talitroidea</taxon>
        <taxon>Hyalellidae</taxon>
        <taxon>Hyalella</taxon>
    </lineage>
</organism>
<evidence type="ECO:0000256" key="1">
    <source>
        <dbReference type="SAM" id="MobiDB-lite"/>
    </source>
</evidence>
<feature type="region of interest" description="Disordered" evidence="1">
    <location>
        <begin position="1"/>
        <end position="20"/>
    </location>
</feature>
<dbReference type="Gene3D" id="3.40.50.300">
    <property type="entry name" value="P-loop containing nucleotide triphosphate hydrolases"/>
    <property type="match status" value="1"/>
</dbReference>
<sequence>MGSKTSKQATSSSTASTSTSTQNAFTASGALTTCPSSPVSSSTPVTTSLQSSCISAQALAPIAVPSATTYPAVAVASAATSAAVAVSAAATSAAVAISSVATSAVVAVSATTSTAVTLSSAATSTSLVTPAVTTTIPVPTAGVTDITCEDINALKLFMALRRGSPVCQVFAAVFETLSGRGKKTLYEYCSNYAYTSTDYFKLFNENERKKLDLNTLEDYDITLLFKLLRKCCGLNASFKFWEQPGDSIEYKLHRLTHHRNCFAHEVGKLSKIELESKLQDIRQLSDEVCDLAGVDIGTKNRLLAELDNIVLAQSLKAELADGIAQMKAFKEDVQDGILENSLSELKERYSEMRVISPITWFVNDELQSITIDKVFTKLTMSHSNTIVDIEKLLQLRDRHGADCSTVVITGIAGSGKTSLCRFLIYSWSGQTGEVEELDDCKLLIFIQCRYVKSNGFAAFIKEDLLKGSFYLVPEVEVIEMLQRFKPLFVIDGYDEADNAVQNLVLEIHHKFPSNKKLITSRPHIYAYLSAKLVHNHACSNLINLKIMSFETDCIDEYSRKLFSVLKNSSGADDFLDYILRRNKLQSIINLPLTLALLIILWIDDHSQVDEVSTEGQIHVKIIEMMKRRLTMRLCDNSSVARSNSMELEKYVNVWLHLLGKIALEGITKRQLFLNESSMHLLQTRFESTLHKFDVEDAMSSILQCDTSITLSSCEKIWSFIHTTQQEMMAALYVVKEVEDGSTFAKCIPVLPGFCHEQMKNMIQFSIEILKSRDTLTEESAEFITSKFPLSSNENILFVGSILKVVNNDAVFVKILKNSLDTSSMTAVLSFECMQIIADFMQQKILDTQLEVTFNAPVDSFQDALRKLNGVGCSPTLLIIIEYNITNDIIESFIKFLETEKKGLKASFIFIFGLGFSAEMIDELVRVWDWEEPLQFGGLADSDATHALFLVQRALKIENIEKVTYSSPKSSIREPGNVIDNLMKRGVKVEEAPFMSRFLITVHKKL</sequence>
<evidence type="ECO:0000313" key="4">
    <source>
        <dbReference type="Proteomes" id="UP000694843"/>
    </source>
</evidence>
<evidence type="ECO:0000259" key="2">
    <source>
        <dbReference type="Pfam" id="PF05729"/>
    </source>
</evidence>
<dbReference type="KEGG" id="hazt:125178846"/>
<dbReference type="OrthoDB" id="6348146at2759"/>
<dbReference type="GeneID" id="125178846"/>
<dbReference type="Pfam" id="PF18738">
    <property type="entry name" value="HEPN_DZIP3"/>
    <property type="match status" value="1"/>
</dbReference>
<dbReference type="InterPro" id="IPR041249">
    <property type="entry name" value="HEPN_DZIP3"/>
</dbReference>
<reference evidence="5" key="1">
    <citation type="submission" date="2025-08" db="UniProtKB">
        <authorList>
            <consortium name="RefSeq"/>
        </authorList>
    </citation>
    <scope>IDENTIFICATION</scope>
    <source>
        <tissue evidence="5">Whole organism</tissue>
    </source>
</reference>
<dbReference type="InterPro" id="IPR007111">
    <property type="entry name" value="NACHT_NTPase"/>
</dbReference>
<dbReference type="SUPFAM" id="SSF52540">
    <property type="entry name" value="P-loop containing nucleoside triphosphate hydrolases"/>
    <property type="match status" value="1"/>
</dbReference>
<feature type="domain" description="NACHT" evidence="2">
    <location>
        <begin position="404"/>
        <end position="563"/>
    </location>
</feature>
<dbReference type="Proteomes" id="UP000694843">
    <property type="component" value="Unplaced"/>
</dbReference>
<dbReference type="Pfam" id="PF05729">
    <property type="entry name" value="NACHT"/>
    <property type="match status" value="1"/>
</dbReference>
<dbReference type="PANTHER" id="PTHR46844">
    <property type="entry name" value="SLR5058 PROTEIN"/>
    <property type="match status" value="1"/>
</dbReference>
<dbReference type="RefSeq" id="XP_047739526.1">
    <property type="nucleotide sequence ID" value="XM_047883570.1"/>
</dbReference>
<proteinExistence type="predicted"/>
<name>A0A979FSX4_HYAAZ</name>
<dbReference type="PANTHER" id="PTHR46844:SF1">
    <property type="entry name" value="SLR5058 PROTEIN"/>
    <property type="match status" value="1"/>
</dbReference>
<evidence type="ECO:0000259" key="3">
    <source>
        <dbReference type="Pfam" id="PF18738"/>
    </source>
</evidence>